<reference evidence="1" key="1">
    <citation type="submission" date="2023-01" db="EMBL/GenBank/DDBJ databases">
        <authorList>
            <person name="Sprotte S."/>
            <person name="Brinks E."/>
        </authorList>
    </citation>
    <scope>NUCLEOTIDE SEQUENCE</scope>
</reference>
<reference evidence="1" key="2">
    <citation type="journal article" date="2024" name="Heliyon">
        <title>Complete genome sequence of the novel virulent phage PMBT24 infecting Enterocloster bolteae from the human gut.</title>
        <authorList>
            <person name="Sprotte S."/>
            <person name="Brinks E."/>
            <person name="Neve H."/>
            <person name="Franz C.M.A.P."/>
        </authorList>
    </citation>
    <scope>NUCLEOTIDE SEQUENCE</scope>
</reference>
<name>A0AAT9TRR9_9CAUD</name>
<accession>A0AAT9TRR9</accession>
<dbReference type="EMBL" id="OQ326496">
    <property type="protein sequence ID" value="WDQ45548.1"/>
    <property type="molecule type" value="Genomic_DNA"/>
</dbReference>
<protein>
    <submittedName>
        <fullName evidence="1">Uncharacterized protein</fullName>
    </submittedName>
</protein>
<sequence>MGYKRGEAVMVIRKTPADITSYWIVKDTQENLLLQANGLFPKYMDEQFSYYTIDEYFIILYLQLVDGYGVCGKRSEDLKNIMRKV</sequence>
<organism evidence="1">
    <name type="scientific">Enterocloster phage PMBT24</name>
    <dbReference type="NCBI Taxonomy" id="3025413"/>
    <lineage>
        <taxon>Viruses</taxon>
        <taxon>Duplodnaviria</taxon>
        <taxon>Heunggongvirae</taxon>
        <taxon>Uroviricota</taxon>
        <taxon>Caudoviricetes</taxon>
    </lineage>
</organism>
<evidence type="ECO:0000313" key="1">
    <source>
        <dbReference type="EMBL" id="WDQ45548.1"/>
    </source>
</evidence>
<proteinExistence type="predicted"/>